<dbReference type="Proteomes" id="UP000830768">
    <property type="component" value="Chromosome 1"/>
</dbReference>
<keyword evidence="2" id="KW-1185">Reference proteome</keyword>
<protein>
    <submittedName>
        <fullName evidence="1">Uncharacterized protein</fullName>
    </submittedName>
</protein>
<sequence length="171" mass="18245">MQCEGKKREEATLLEAVPITLLAFRTYPSRLAFAAALFSSCLCLSSLLSLSSLSMASSSAIRFVTGTKKSPLGSLHLQLHVKPGASKNREGVIAITDDAIELCVAAQAREGEANKAVVQVLSSVLGVPKSSLQLTHGLKSRDKTVVLNGFKGDGEDYARTVRELLDKALEE</sequence>
<evidence type="ECO:0000313" key="2">
    <source>
        <dbReference type="Proteomes" id="UP000830768"/>
    </source>
</evidence>
<dbReference type="EMBL" id="CP090030">
    <property type="protein sequence ID" value="UPK90306.1"/>
    <property type="molecule type" value="Genomic_DNA"/>
</dbReference>
<proteinExistence type="predicted"/>
<reference evidence="1" key="1">
    <citation type="submission" date="2021-11" db="EMBL/GenBank/DDBJ databases">
        <title>Fusarium solani-melongenae Genome sequencing and assembly.</title>
        <authorList>
            <person name="Xie S."/>
            <person name="Huang L."/>
            <person name="Zhang X."/>
        </authorList>
    </citation>
    <scope>NUCLEOTIDE SEQUENCE</scope>
    <source>
        <strain evidence="1">CRI 24-3</strain>
    </source>
</reference>
<evidence type="ECO:0000313" key="1">
    <source>
        <dbReference type="EMBL" id="UPK90306.1"/>
    </source>
</evidence>
<accession>A0ACD3YNX6</accession>
<gene>
    <name evidence="1" type="ORF">LCI18_001241</name>
</gene>
<organism evidence="1 2">
    <name type="scientific">Fusarium solani subsp. cucurbitae</name>
    <name type="common">Neocosmosporum cucurbitae</name>
    <dbReference type="NCBI Taxonomy" id="2747967"/>
    <lineage>
        <taxon>Eukaryota</taxon>
        <taxon>Fungi</taxon>
        <taxon>Dikarya</taxon>
        <taxon>Ascomycota</taxon>
        <taxon>Pezizomycotina</taxon>
        <taxon>Sordariomycetes</taxon>
        <taxon>Hypocreomycetidae</taxon>
        <taxon>Hypocreales</taxon>
        <taxon>Nectriaceae</taxon>
        <taxon>Fusarium</taxon>
        <taxon>Fusarium solani species complex</taxon>
    </lineage>
</organism>
<name>A0ACD3YNX6_FUSSC</name>